<name>A0A133V0A2_9EURY</name>
<comment type="caution">
    <text evidence="2">The sequence shown here is derived from an EMBL/GenBank/DDBJ whole genome shotgun (WGS) entry which is preliminary data.</text>
</comment>
<organism evidence="2 3">
    <name type="scientific">candidate division MSBL1 archaeon SCGC-AAA259M10</name>
    <dbReference type="NCBI Taxonomy" id="1698270"/>
    <lineage>
        <taxon>Archaea</taxon>
        <taxon>Methanobacteriati</taxon>
        <taxon>Methanobacteriota</taxon>
        <taxon>candidate division MSBL1</taxon>
    </lineage>
</organism>
<sequence>MINILLGIWILFGSYLSFGSIEHEIGIGVLEEIERNFWAVKSFMNTVMMPAAVGQILTGIALMIIGTEY</sequence>
<reference evidence="2 3" key="1">
    <citation type="journal article" date="2016" name="Sci. Rep.">
        <title>Metabolic traits of an uncultured archaeal lineage -MSBL1- from brine pools of the Red Sea.</title>
        <authorList>
            <person name="Mwirichia R."/>
            <person name="Alam I."/>
            <person name="Rashid M."/>
            <person name="Vinu M."/>
            <person name="Ba-Alawi W."/>
            <person name="Anthony Kamau A."/>
            <person name="Kamanda Ngugi D."/>
            <person name="Goker M."/>
            <person name="Klenk H.P."/>
            <person name="Bajic V."/>
            <person name="Stingl U."/>
        </authorList>
    </citation>
    <scope>NUCLEOTIDE SEQUENCE [LARGE SCALE GENOMIC DNA]</scope>
    <source>
        <strain evidence="2">SCGC-AAA259M10</strain>
    </source>
</reference>
<evidence type="ECO:0000256" key="1">
    <source>
        <dbReference type="SAM" id="Phobius"/>
    </source>
</evidence>
<proteinExistence type="predicted"/>
<gene>
    <name evidence="2" type="ORF">AKJ40_02330</name>
</gene>
<keyword evidence="1" id="KW-1133">Transmembrane helix</keyword>
<dbReference type="Proteomes" id="UP000070341">
    <property type="component" value="Unassembled WGS sequence"/>
</dbReference>
<evidence type="ECO:0000313" key="3">
    <source>
        <dbReference type="Proteomes" id="UP000070341"/>
    </source>
</evidence>
<protein>
    <submittedName>
        <fullName evidence="2">Uncharacterized protein</fullName>
    </submittedName>
</protein>
<accession>A0A133V0A2</accession>
<dbReference type="EMBL" id="LHXU01000028">
    <property type="protein sequence ID" value="KXA99860.1"/>
    <property type="molecule type" value="Genomic_DNA"/>
</dbReference>
<feature type="transmembrane region" description="Helical" evidence="1">
    <location>
        <begin position="43"/>
        <end position="65"/>
    </location>
</feature>
<keyword evidence="1" id="KW-0812">Transmembrane</keyword>
<evidence type="ECO:0000313" key="2">
    <source>
        <dbReference type="EMBL" id="KXA99860.1"/>
    </source>
</evidence>
<dbReference type="AlphaFoldDB" id="A0A133V0A2"/>
<keyword evidence="1" id="KW-0472">Membrane</keyword>
<keyword evidence="3" id="KW-1185">Reference proteome</keyword>